<keyword evidence="2" id="KW-1185">Reference proteome</keyword>
<dbReference type="Proteomes" id="UP000805193">
    <property type="component" value="Unassembled WGS sequence"/>
</dbReference>
<comment type="caution">
    <text evidence="1">The sequence shown here is derived from an EMBL/GenBank/DDBJ whole genome shotgun (WGS) entry which is preliminary data.</text>
</comment>
<gene>
    <name evidence="1" type="ORF">HPB47_003292</name>
</gene>
<accession>A0AC60PJ33</accession>
<protein>
    <submittedName>
        <fullName evidence="1">Uncharacterized protein</fullName>
    </submittedName>
</protein>
<organism evidence="1 2">
    <name type="scientific">Ixodes persulcatus</name>
    <name type="common">Taiga tick</name>
    <dbReference type="NCBI Taxonomy" id="34615"/>
    <lineage>
        <taxon>Eukaryota</taxon>
        <taxon>Metazoa</taxon>
        <taxon>Ecdysozoa</taxon>
        <taxon>Arthropoda</taxon>
        <taxon>Chelicerata</taxon>
        <taxon>Arachnida</taxon>
        <taxon>Acari</taxon>
        <taxon>Parasitiformes</taxon>
        <taxon>Ixodida</taxon>
        <taxon>Ixodoidea</taxon>
        <taxon>Ixodidae</taxon>
        <taxon>Ixodinae</taxon>
        <taxon>Ixodes</taxon>
    </lineage>
</organism>
<dbReference type="EMBL" id="JABSTQ010010474">
    <property type="protein sequence ID" value="KAG0420804.1"/>
    <property type="molecule type" value="Genomic_DNA"/>
</dbReference>
<evidence type="ECO:0000313" key="1">
    <source>
        <dbReference type="EMBL" id="KAG0420804.1"/>
    </source>
</evidence>
<evidence type="ECO:0000313" key="2">
    <source>
        <dbReference type="Proteomes" id="UP000805193"/>
    </source>
</evidence>
<sequence length="134" mass="15583">MARTRPTSTASKTSGTRTAQVTRSGVNKSRRFRPRPVHVREVRQYERGTEVFIRQLPFYRLVQRIDPNCITAVWFRRELLTLLQHFNDAYLTCQYEDSSECSYHGKRLLLTAGDVLLARRIHGDDCTLTNVCVH</sequence>
<name>A0AC60PJ33_IXOPE</name>
<reference evidence="1 2" key="1">
    <citation type="journal article" date="2020" name="Cell">
        <title>Large-Scale Comparative Analyses of Tick Genomes Elucidate Their Genetic Diversity and Vector Capacities.</title>
        <authorList>
            <consortium name="Tick Genome and Microbiome Consortium (TIGMIC)"/>
            <person name="Jia N."/>
            <person name="Wang J."/>
            <person name="Shi W."/>
            <person name="Du L."/>
            <person name="Sun Y."/>
            <person name="Zhan W."/>
            <person name="Jiang J.F."/>
            <person name="Wang Q."/>
            <person name="Zhang B."/>
            <person name="Ji P."/>
            <person name="Bell-Sakyi L."/>
            <person name="Cui X.M."/>
            <person name="Yuan T.T."/>
            <person name="Jiang B.G."/>
            <person name="Yang W.F."/>
            <person name="Lam T.T."/>
            <person name="Chang Q.C."/>
            <person name="Ding S.J."/>
            <person name="Wang X.J."/>
            <person name="Zhu J.G."/>
            <person name="Ruan X.D."/>
            <person name="Zhao L."/>
            <person name="Wei J.T."/>
            <person name="Ye R.Z."/>
            <person name="Que T.C."/>
            <person name="Du C.H."/>
            <person name="Zhou Y.H."/>
            <person name="Cheng J.X."/>
            <person name="Dai P.F."/>
            <person name="Guo W.B."/>
            <person name="Han X.H."/>
            <person name="Huang E.J."/>
            <person name="Li L.F."/>
            <person name="Wei W."/>
            <person name="Gao Y.C."/>
            <person name="Liu J.Z."/>
            <person name="Shao H.Z."/>
            <person name="Wang X."/>
            <person name="Wang C.C."/>
            <person name="Yang T.C."/>
            <person name="Huo Q.B."/>
            <person name="Li W."/>
            <person name="Chen H.Y."/>
            <person name="Chen S.E."/>
            <person name="Zhou L.G."/>
            <person name="Ni X.B."/>
            <person name="Tian J.H."/>
            <person name="Sheng Y."/>
            <person name="Liu T."/>
            <person name="Pan Y.S."/>
            <person name="Xia L.Y."/>
            <person name="Li J."/>
            <person name="Zhao F."/>
            <person name="Cao W.C."/>
        </authorList>
    </citation>
    <scope>NUCLEOTIDE SEQUENCE [LARGE SCALE GENOMIC DNA]</scope>
    <source>
        <strain evidence="1">Iper-2018</strain>
    </source>
</reference>
<proteinExistence type="predicted"/>